<gene>
    <name evidence="1" type="ORF">LTRI10_LOCUS1908</name>
</gene>
<reference evidence="1 2" key="1">
    <citation type="submission" date="2024-04" db="EMBL/GenBank/DDBJ databases">
        <authorList>
            <person name="Fracassetti M."/>
        </authorList>
    </citation>
    <scope>NUCLEOTIDE SEQUENCE [LARGE SCALE GENOMIC DNA]</scope>
</reference>
<evidence type="ECO:0000313" key="1">
    <source>
        <dbReference type="EMBL" id="CAL1354055.1"/>
    </source>
</evidence>
<keyword evidence="2" id="KW-1185">Reference proteome</keyword>
<dbReference type="EMBL" id="OZ034813">
    <property type="protein sequence ID" value="CAL1354055.1"/>
    <property type="molecule type" value="Genomic_DNA"/>
</dbReference>
<name>A0AAV2CC20_9ROSI</name>
<dbReference type="AlphaFoldDB" id="A0AAV2CC20"/>
<protein>
    <submittedName>
        <fullName evidence="1">Uncharacterized protein</fullName>
    </submittedName>
</protein>
<dbReference type="Proteomes" id="UP001497516">
    <property type="component" value="Chromosome 1"/>
</dbReference>
<sequence>MQWQRNLHLHSGGVLRPHFSGKARARAGSIPNAGRKSLNMHRHGKLARLIILQQSYVGRGGDSPVTAGRQMMSWDGSTRQSLFSLTAAELPPPEPPSIAVAAGSASTTTSTKKSARALRSAIVLLPDVGF</sequence>
<accession>A0AAV2CC20</accession>
<organism evidence="1 2">
    <name type="scientific">Linum trigynum</name>
    <dbReference type="NCBI Taxonomy" id="586398"/>
    <lineage>
        <taxon>Eukaryota</taxon>
        <taxon>Viridiplantae</taxon>
        <taxon>Streptophyta</taxon>
        <taxon>Embryophyta</taxon>
        <taxon>Tracheophyta</taxon>
        <taxon>Spermatophyta</taxon>
        <taxon>Magnoliopsida</taxon>
        <taxon>eudicotyledons</taxon>
        <taxon>Gunneridae</taxon>
        <taxon>Pentapetalae</taxon>
        <taxon>rosids</taxon>
        <taxon>fabids</taxon>
        <taxon>Malpighiales</taxon>
        <taxon>Linaceae</taxon>
        <taxon>Linum</taxon>
    </lineage>
</organism>
<evidence type="ECO:0000313" key="2">
    <source>
        <dbReference type="Proteomes" id="UP001497516"/>
    </source>
</evidence>
<proteinExistence type="predicted"/>